<dbReference type="GO" id="GO:0004222">
    <property type="term" value="F:metalloendopeptidase activity"/>
    <property type="evidence" value="ECO:0007669"/>
    <property type="project" value="InterPro"/>
</dbReference>
<evidence type="ECO:0000256" key="6">
    <source>
        <dbReference type="ARBA" id="ARBA00023049"/>
    </source>
</evidence>
<evidence type="ECO:0000256" key="1">
    <source>
        <dbReference type="ARBA" id="ARBA00001947"/>
    </source>
</evidence>
<dbReference type="Gene3D" id="3.30.2010.10">
    <property type="entry name" value="Metalloproteases ('zincins'), catalytic domain"/>
    <property type="match status" value="1"/>
</dbReference>
<sequence>MRLAAGLLTALLLAGCAFDADRLPPTAPLPPAAPRLTGIDRAASREHHQLVAALGGEYRHARAEQLLQQVVARLTPASDLPAEHYRVTILNSPTVNAFALPTGHVYVTRGLLALANDTSEIAGVLAHEIAHVTARHAVARAEMEQRSMLVSRVVAEVLNDPVAGEIVRDQTRLSIAGFSRAQELEADRIGVRTIAKAGYDPYGAARFLVSLSRNAELNGGASRTAPGENFLSTHPTTPERVSQAIAAARLVSNGRPGVADRDTYLNAINGIAYGEDPADGVVQGRRFQHPRLGITFAGPEGFQLDNTAQAVFGVSPDGSQALRLDAVELPPSQSLKDFLASGWIEGMTTQDIAETTVNGLPAATGVTHGKEWHFQLAAIRVDGAVYRLVYASRDSSSAAIRNFRQTLASFRRLSSHEIASIRPRRIALVTAQPGDTAEKLASRMSAPDRPLERFLVLNGLTAGKPLTPGWTYKIITED</sequence>
<protein>
    <submittedName>
        <fullName evidence="9">Putative Zn-dependent protease</fullName>
    </submittedName>
</protein>
<organism evidence="9 10">
    <name type="scientific">Chelatococcus composti</name>
    <dbReference type="NCBI Taxonomy" id="1743235"/>
    <lineage>
        <taxon>Bacteria</taxon>
        <taxon>Pseudomonadati</taxon>
        <taxon>Pseudomonadota</taxon>
        <taxon>Alphaproteobacteria</taxon>
        <taxon>Hyphomicrobiales</taxon>
        <taxon>Chelatococcaceae</taxon>
        <taxon>Chelatococcus</taxon>
    </lineage>
</organism>
<keyword evidence="2 9" id="KW-0645">Protease</keyword>
<keyword evidence="10" id="KW-1185">Reference proteome</keyword>
<dbReference type="GO" id="GO:0051603">
    <property type="term" value="P:proteolysis involved in protein catabolic process"/>
    <property type="evidence" value="ECO:0007669"/>
    <property type="project" value="TreeGrafter"/>
</dbReference>
<evidence type="ECO:0000256" key="3">
    <source>
        <dbReference type="ARBA" id="ARBA00022723"/>
    </source>
</evidence>
<dbReference type="Proteomes" id="UP000588017">
    <property type="component" value="Unassembled WGS sequence"/>
</dbReference>
<keyword evidence="4" id="KW-0378">Hydrolase</keyword>
<feature type="signal peptide" evidence="7">
    <location>
        <begin position="1"/>
        <end position="19"/>
    </location>
</feature>
<dbReference type="GO" id="GO:0016020">
    <property type="term" value="C:membrane"/>
    <property type="evidence" value="ECO:0007669"/>
    <property type="project" value="TreeGrafter"/>
</dbReference>
<comment type="cofactor">
    <cofactor evidence="1">
        <name>Zn(2+)</name>
        <dbReference type="ChEBI" id="CHEBI:29105"/>
    </cofactor>
</comment>
<dbReference type="GO" id="GO:0046872">
    <property type="term" value="F:metal ion binding"/>
    <property type="evidence" value="ECO:0007669"/>
    <property type="project" value="UniProtKB-KW"/>
</dbReference>
<evidence type="ECO:0000259" key="8">
    <source>
        <dbReference type="Pfam" id="PF01435"/>
    </source>
</evidence>
<evidence type="ECO:0000313" key="10">
    <source>
        <dbReference type="Proteomes" id="UP000588017"/>
    </source>
</evidence>
<dbReference type="PANTHER" id="PTHR22726">
    <property type="entry name" value="METALLOENDOPEPTIDASE OMA1"/>
    <property type="match status" value="1"/>
</dbReference>
<keyword evidence="7" id="KW-0732">Signal</keyword>
<evidence type="ECO:0000256" key="2">
    <source>
        <dbReference type="ARBA" id="ARBA00022670"/>
    </source>
</evidence>
<comment type="caution">
    <text evidence="9">The sequence shown here is derived from an EMBL/GenBank/DDBJ whole genome shotgun (WGS) entry which is preliminary data.</text>
</comment>
<feature type="domain" description="Peptidase M48" evidence="8">
    <location>
        <begin position="64"/>
        <end position="244"/>
    </location>
</feature>
<evidence type="ECO:0000313" key="9">
    <source>
        <dbReference type="EMBL" id="MBB6169109.1"/>
    </source>
</evidence>
<keyword evidence="5" id="KW-0862">Zinc</keyword>
<dbReference type="EMBL" id="JACHEH010000006">
    <property type="protein sequence ID" value="MBB6169109.1"/>
    <property type="molecule type" value="Genomic_DNA"/>
</dbReference>
<feature type="chain" id="PRO_5032364929" evidence="7">
    <location>
        <begin position="20"/>
        <end position="478"/>
    </location>
</feature>
<dbReference type="InterPro" id="IPR051156">
    <property type="entry name" value="Mito/Outer_Membr_Metalloprot"/>
</dbReference>
<dbReference type="AlphaFoldDB" id="A0A841KIN2"/>
<gene>
    <name evidence="9" type="ORF">HNQ73_002746</name>
</gene>
<evidence type="ECO:0000256" key="4">
    <source>
        <dbReference type="ARBA" id="ARBA00022801"/>
    </source>
</evidence>
<keyword evidence="6" id="KW-0482">Metalloprotease</keyword>
<dbReference type="PANTHER" id="PTHR22726:SF1">
    <property type="entry name" value="METALLOENDOPEPTIDASE OMA1, MITOCHONDRIAL"/>
    <property type="match status" value="1"/>
</dbReference>
<evidence type="ECO:0000256" key="7">
    <source>
        <dbReference type="SAM" id="SignalP"/>
    </source>
</evidence>
<evidence type="ECO:0000256" key="5">
    <source>
        <dbReference type="ARBA" id="ARBA00022833"/>
    </source>
</evidence>
<reference evidence="9 10" key="1">
    <citation type="submission" date="2020-08" db="EMBL/GenBank/DDBJ databases">
        <title>Genomic Encyclopedia of Type Strains, Phase IV (KMG-IV): sequencing the most valuable type-strain genomes for metagenomic binning, comparative biology and taxonomic classification.</title>
        <authorList>
            <person name="Goeker M."/>
        </authorList>
    </citation>
    <scope>NUCLEOTIDE SEQUENCE [LARGE SCALE GENOMIC DNA]</scope>
    <source>
        <strain evidence="9 10">DSM 101465</strain>
    </source>
</reference>
<dbReference type="InterPro" id="IPR001915">
    <property type="entry name" value="Peptidase_M48"/>
</dbReference>
<proteinExistence type="predicted"/>
<keyword evidence="3" id="KW-0479">Metal-binding</keyword>
<dbReference type="RefSeq" id="WP_183335434.1">
    <property type="nucleotide sequence ID" value="NZ_BMHX01000006.1"/>
</dbReference>
<name>A0A841KIN2_9HYPH</name>
<dbReference type="Pfam" id="PF01435">
    <property type="entry name" value="Peptidase_M48"/>
    <property type="match status" value="1"/>
</dbReference>
<dbReference type="PROSITE" id="PS51257">
    <property type="entry name" value="PROKAR_LIPOPROTEIN"/>
    <property type="match status" value="1"/>
</dbReference>
<accession>A0A841KIN2</accession>
<dbReference type="CDD" id="cd07324">
    <property type="entry name" value="M48C_Oma1-like"/>
    <property type="match status" value="1"/>
</dbReference>